<reference evidence="2" key="3">
    <citation type="submission" date="2025-09" db="UniProtKB">
        <authorList>
            <consortium name="Ensembl"/>
        </authorList>
    </citation>
    <scope>IDENTIFICATION</scope>
</reference>
<sequence length="62" mass="6529">AAQRCPPGKQCRLPAPRRIPPLGSARGPRPRSARTPPLIPGSPGAGSPSRWRRGSPERAVGQ</sequence>
<evidence type="ECO:0000313" key="2">
    <source>
        <dbReference type="Ensembl" id="ENSSAUP00010059532.1"/>
    </source>
</evidence>
<keyword evidence="3" id="KW-1185">Reference proteome</keyword>
<organism evidence="2 3">
    <name type="scientific">Sparus aurata</name>
    <name type="common">Gilthead sea bream</name>
    <dbReference type="NCBI Taxonomy" id="8175"/>
    <lineage>
        <taxon>Eukaryota</taxon>
        <taxon>Metazoa</taxon>
        <taxon>Chordata</taxon>
        <taxon>Craniata</taxon>
        <taxon>Vertebrata</taxon>
        <taxon>Euteleostomi</taxon>
        <taxon>Actinopterygii</taxon>
        <taxon>Neopterygii</taxon>
        <taxon>Teleostei</taxon>
        <taxon>Neoteleostei</taxon>
        <taxon>Acanthomorphata</taxon>
        <taxon>Eupercaria</taxon>
        <taxon>Spariformes</taxon>
        <taxon>Sparidae</taxon>
        <taxon>Sparus</taxon>
    </lineage>
</organism>
<feature type="region of interest" description="Disordered" evidence="1">
    <location>
        <begin position="1"/>
        <end position="62"/>
    </location>
</feature>
<dbReference type="Proteomes" id="UP000472265">
    <property type="component" value="Chromosome 24"/>
</dbReference>
<proteinExistence type="predicted"/>
<name>A0A671YE66_SPAAU</name>
<reference evidence="2" key="2">
    <citation type="submission" date="2025-08" db="UniProtKB">
        <authorList>
            <consortium name="Ensembl"/>
        </authorList>
    </citation>
    <scope>IDENTIFICATION</scope>
</reference>
<dbReference type="OMA" id="PPGKRCP"/>
<evidence type="ECO:0000313" key="3">
    <source>
        <dbReference type="Proteomes" id="UP000472265"/>
    </source>
</evidence>
<reference evidence="2" key="1">
    <citation type="submission" date="2021-04" db="EMBL/GenBank/DDBJ databases">
        <authorList>
            <consortium name="Wellcome Sanger Institute Data Sharing"/>
        </authorList>
    </citation>
    <scope>NUCLEOTIDE SEQUENCE [LARGE SCALE GENOMIC DNA]</scope>
</reference>
<dbReference type="GeneTree" id="ENSGT00990000211089"/>
<protein>
    <submittedName>
        <fullName evidence="2">Uncharacterized protein</fullName>
    </submittedName>
</protein>
<dbReference type="AlphaFoldDB" id="A0A671YE66"/>
<accession>A0A671YE66</accession>
<evidence type="ECO:0000256" key="1">
    <source>
        <dbReference type="SAM" id="MobiDB-lite"/>
    </source>
</evidence>
<dbReference type="InParanoid" id="A0A671YE66"/>
<dbReference type="Ensembl" id="ENSSAUT00010062449.1">
    <property type="protein sequence ID" value="ENSSAUP00010059532.1"/>
    <property type="gene ID" value="ENSSAUG00010024189.1"/>
</dbReference>